<keyword evidence="3" id="KW-1185">Reference proteome</keyword>
<dbReference type="InterPro" id="IPR022496">
    <property type="entry name" value="T6A_TsaB"/>
</dbReference>
<comment type="caution">
    <text evidence="2">The sequence shown here is derived from an EMBL/GenBank/DDBJ whole genome shotgun (WGS) entry which is preliminary data.</text>
</comment>
<sequence>MTKTIAFDTSNQPLSVALLDANNVIAQIETNISRNQSEQLLPAIDQLVMDAGWQPTDLDRVVVSAGPGSYTGLRIGVTTAKTLAYTLGIELAGVSSLGLLATNVTDTDALIVPMMDARNDNMYAAAYEWVDGTLSAVLDDQHTNIEALLARLADFSGRELVFVGDLDRFAERIQAMYPNATLATDNVPHAAHAVKLVKADSVLTNVDDIHQFVPNYHRLSQAEADWARAHPEEEVGYVERV</sequence>
<evidence type="ECO:0000259" key="1">
    <source>
        <dbReference type="Pfam" id="PF00814"/>
    </source>
</evidence>
<dbReference type="PANTHER" id="PTHR11735:SF11">
    <property type="entry name" value="TRNA THREONYLCARBAMOYLADENOSINE BIOSYNTHESIS PROTEIN TSAB"/>
    <property type="match status" value="1"/>
</dbReference>
<dbReference type="GO" id="GO:0061711">
    <property type="term" value="F:tRNA N(6)-L-threonylcarbamoyladenine synthase activity"/>
    <property type="evidence" value="ECO:0007669"/>
    <property type="project" value="UniProtKB-EC"/>
</dbReference>
<dbReference type="CDD" id="cd24032">
    <property type="entry name" value="ASKHA_NBD_TsaB"/>
    <property type="match status" value="1"/>
</dbReference>
<dbReference type="Proteomes" id="UP001526225">
    <property type="component" value="Unassembled WGS sequence"/>
</dbReference>
<keyword evidence="2" id="KW-0012">Acyltransferase</keyword>
<keyword evidence="2" id="KW-0808">Transferase</keyword>
<dbReference type="PANTHER" id="PTHR11735">
    <property type="entry name" value="TRNA N6-ADENOSINE THREONYLCARBAMOYLTRANSFERASE"/>
    <property type="match status" value="1"/>
</dbReference>
<dbReference type="EMBL" id="JAOZFE010000004">
    <property type="protein sequence ID" value="MCW0953331.1"/>
    <property type="molecule type" value="Genomic_DNA"/>
</dbReference>
<gene>
    <name evidence="2" type="primary">tsaB</name>
    <name evidence="2" type="ORF">OIT44_04475</name>
</gene>
<protein>
    <submittedName>
        <fullName evidence="2">tRNA (Adenosine(37)-N6)-threonylcarbamoyltransferase complex dimerization subunit type 1 TsaB</fullName>
        <ecNumber evidence="2">2.3.1.234</ecNumber>
    </submittedName>
</protein>
<accession>A0ABT3E4G6</accession>
<evidence type="ECO:0000313" key="2">
    <source>
        <dbReference type="EMBL" id="MCW0953331.1"/>
    </source>
</evidence>
<dbReference type="Pfam" id="PF00814">
    <property type="entry name" value="TsaD"/>
    <property type="match status" value="1"/>
</dbReference>
<dbReference type="Gene3D" id="3.30.420.40">
    <property type="match status" value="2"/>
</dbReference>
<proteinExistence type="predicted"/>
<organism evidence="2 3">
    <name type="scientific">Weissella ceti</name>
    <dbReference type="NCBI Taxonomy" id="759620"/>
    <lineage>
        <taxon>Bacteria</taxon>
        <taxon>Bacillati</taxon>
        <taxon>Bacillota</taxon>
        <taxon>Bacilli</taxon>
        <taxon>Lactobacillales</taxon>
        <taxon>Lactobacillaceae</taxon>
        <taxon>Weissella</taxon>
    </lineage>
</organism>
<dbReference type="InterPro" id="IPR043129">
    <property type="entry name" value="ATPase_NBD"/>
</dbReference>
<dbReference type="SUPFAM" id="SSF53067">
    <property type="entry name" value="Actin-like ATPase domain"/>
    <property type="match status" value="2"/>
</dbReference>
<evidence type="ECO:0000313" key="3">
    <source>
        <dbReference type="Proteomes" id="UP001526225"/>
    </source>
</evidence>
<dbReference type="NCBIfam" id="TIGR03725">
    <property type="entry name" value="T6A_YeaZ"/>
    <property type="match status" value="1"/>
</dbReference>
<feature type="domain" description="Gcp-like" evidence="1">
    <location>
        <begin position="32"/>
        <end position="226"/>
    </location>
</feature>
<reference evidence="2 3" key="1">
    <citation type="submission" date="2022-10" db="EMBL/GenBank/DDBJ databases">
        <title>Weissella fermenti sp. nov., isolated from fermented cabbage.</title>
        <authorList>
            <person name="Lee J.K."/>
            <person name="Baek J.H."/>
            <person name="Choi D.G."/>
            <person name="Kim J.M."/>
            <person name="Jeon C.O."/>
        </authorList>
    </citation>
    <scope>NUCLEOTIDE SEQUENCE [LARGE SCALE GENOMIC DNA]</scope>
    <source>
        <strain evidence="2 3">KACC 18534</strain>
    </source>
</reference>
<dbReference type="InterPro" id="IPR000905">
    <property type="entry name" value="Gcp-like_dom"/>
</dbReference>
<dbReference type="EC" id="2.3.1.234" evidence="2"/>
<dbReference type="RefSeq" id="WP_213408848.1">
    <property type="nucleotide sequence ID" value="NZ_CP074441.1"/>
</dbReference>
<name>A0ABT3E4G6_9LACO</name>